<organism evidence="8 9">
    <name type="scientific">Roseovarius gaetbuli</name>
    <dbReference type="NCBI Taxonomy" id="1356575"/>
    <lineage>
        <taxon>Bacteria</taxon>
        <taxon>Pseudomonadati</taxon>
        <taxon>Pseudomonadota</taxon>
        <taxon>Alphaproteobacteria</taxon>
        <taxon>Rhodobacterales</taxon>
        <taxon>Roseobacteraceae</taxon>
        <taxon>Roseovarius</taxon>
    </lineage>
</organism>
<protein>
    <submittedName>
        <fullName evidence="8">6'''-hydroxyparomomycin C oxidase</fullName>
        <ecNumber evidence="8">1.1.3.-</ecNumber>
    </submittedName>
</protein>
<dbReference type="GO" id="GO:0050660">
    <property type="term" value="F:flavin adenine dinucleotide binding"/>
    <property type="evidence" value="ECO:0007669"/>
    <property type="project" value="InterPro"/>
</dbReference>
<dbReference type="OrthoDB" id="9798604at2"/>
<keyword evidence="4" id="KW-0274">FAD</keyword>
<keyword evidence="3" id="KW-0285">Flavoprotein</keyword>
<evidence type="ECO:0000256" key="3">
    <source>
        <dbReference type="ARBA" id="ARBA00022630"/>
    </source>
</evidence>
<keyword evidence="5 8" id="KW-0560">Oxidoreductase</keyword>
<dbReference type="SUPFAM" id="SSF51905">
    <property type="entry name" value="FAD/NAD(P)-binding domain"/>
    <property type="match status" value="1"/>
</dbReference>
<gene>
    <name evidence="8" type="primary">livQ</name>
    <name evidence="8" type="ORF">ROG8370_01809</name>
</gene>
<evidence type="ECO:0000256" key="5">
    <source>
        <dbReference type="ARBA" id="ARBA00023002"/>
    </source>
</evidence>
<dbReference type="Pfam" id="PF00732">
    <property type="entry name" value="GMC_oxred_N"/>
    <property type="match status" value="1"/>
</dbReference>
<sequence>MSADIRETLWDVIVIGAGMGGGIVGRRLAEMGLSVLFVEKGPSGHRAERQGLNPDMADPVARQLRGYWPGPMRATINGRASEFFGPIGAGVGGSSVFYAATLERPERHDLEATEDRPHPTGGWPVGFDAMRPWYARAQALLHVCGEADPLSQEPPADLAKPPPLDPTDSALMASLRRGGLHPYRLHSAIRYVEGCHDCLGLKCPRRCKMDGRSAGVEPALATGRATVLDKCTVRRLCGDTGRISHIEVLRDGEAFDLRARRFVLAAGAFGSPRLLLASKSAQWPEGCANQSGLVGRNLMFHLNEMFALWPPRTAQAGGPGKAISLRDLYHRDGQRFGTVQAMGIEAGYGEIVHFLNGMFDRSALRHIRALRHLTRIPAAIAARLMGRAKVFVGLMEDLGYPENRVTWDESAPDALDFTYHLHDELLTRRRAFRRAIFKALRGHRRVFLTHQPELNFGHPCGTLRFGTDPKTSVLNADCRAHGLDNLYVADASFMPSSMGVNPSLTIAANALRVAEAIGRDLSKDTPE</sequence>
<dbReference type="EC" id="1.1.3.-" evidence="8"/>
<feature type="domain" description="Glucose-methanol-choline oxidoreductase N-terminal" evidence="6">
    <location>
        <begin position="81"/>
        <end position="302"/>
    </location>
</feature>
<dbReference type="InterPro" id="IPR007867">
    <property type="entry name" value="GMC_OxRtase_C"/>
</dbReference>
<reference evidence="9" key="1">
    <citation type="submission" date="2017-03" db="EMBL/GenBank/DDBJ databases">
        <authorList>
            <person name="Rodrigo-Torres L."/>
            <person name="Arahal R.D."/>
            <person name="Lucena T."/>
        </authorList>
    </citation>
    <scope>NUCLEOTIDE SEQUENCE [LARGE SCALE GENOMIC DNA]</scope>
    <source>
        <strain evidence="9">CECT 8370</strain>
    </source>
</reference>
<evidence type="ECO:0000256" key="1">
    <source>
        <dbReference type="ARBA" id="ARBA00001974"/>
    </source>
</evidence>
<dbReference type="Pfam" id="PF05199">
    <property type="entry name" value="GMC_oxred_C"/>
    <property type="match status" value="1"/>
</dbReference>
<dbReference type="RefSeq" id="WP_085826745.1">
    <property type="nucleotide sequence ID" value="NZ_FWFJ01000014.1"/>
</dbReference>
<dbReference type="InterPro" id="IPR051473">
    <property type="entry name" value="P2Ox-like"/>
</dbReference>
<evidence type="ECO:0000259" key="7">
    <source>
        <dbReference type="Pfam" id="PF05199"/>
    </source>
</evidence>
<dbReference type="InterPro" id="IPR036188">
    <property type="entry name" value="FAD/NAD-bd_sf"/>
</dbReference>
<dbReference type="Gene3D" id="3.50.50.60">
    <property type="entry name" value="FAD/NAD(P)-binding domain"/>
    <property type="match status" value="2"/>
</dbReference>
<evidence type="ECO:0000259" key="6">
    <source>
        <dbReference type="Pfam" id="PF00732"/>
    </source>
</evidence>
<name>A0A1X6Z6Y8_9RHOB</name>
<evidence type="ECO:0000313" key="9">
    <source>
        <dbReference type="Proteomes" id="UP000194012"/>
    </source>
</evidence>
<comment type="similarity">
    <text evidence="2">Belongs to the GMC oxidoreductase family.</text>
</comment>
<accession>A0A1X6Z6Y8</accession>
<proteinExistence type="inferred from homology"/>
<evidence type="ECO:0000256" key="4">
    <source>
        <dbReference type="ARBA" id="ARBA00022827"/>
    </source>
</evidence>
<evidence type="ECO:0000256" key="2">
    <source>
        <dbReference type="ARBA" id="ARBA00010790"/>
    </source>
</evidence>
<dbReference type="GO" id="GO:0016614">
    <property type="term" value="F:oxidoreductase activity, acting on CH-OH group of donors"/>
    <property type="evidence" value="ECO:0007669"/>
    <property type="project" value="InterPro"/>
</dbReference>
<dbReference type="PANTHER" id="PTHR42784:SF1">
    <property type="entry name" value="PYRANOSE 2-OXIDASE"/>
    <property type="match status" value="1"/>
</dbReference>
<dbReference type="Proteomes" id="UP000194012">
    <property type="component" value="Unassembled WGS sequence"/>
</dbReference>
<evidence type="ECO:0000313" key="8">
    <source>
        <dbReference type="EMBL" id="SLN42877.1"/>
    </source>
</evidence>
<feature type="domain" description="Glucose-methanol-choline oxidoreductase C-terminal" evidence="7">
    <location>
        <begin position="455"/>
        <end position="510"/>
    </location>
</feature>
<dbReference type="PANTHER" id="PTHR42784">
    <property type="entry name" value="PYRANOSE 2-OXIDASE"/>
    <property type="match status" value="1"/>
</dbReference>
<dbReference type="EMBL" id="FWFJ01000014">
    <property type="protein sequence ID" value="SLN42877.1"/>
    <property type="molecule type" value="Genomic_DNA"/>
</dbReference>
<dbReference type="InterPro" id="IPR000172">
    <property type="entry name" value="GMC_OxRdtase_N"/>
</dbReference>
<keyword evidence="9" id="KW-1185">Reference proteome</keyword>
<comment type="cofactor">
    <cofactor evidence="1">
        <name>FAD</name>
        <dbReference type="ChEBI" id="CHEBI:57692"/>
    </cofactor>
</comment>
<dbReference type="AlphaFoldDB" id="A0A1X6Z6Y8"/>